<dbReference type="RefSeq" id="WP_204890792.1">
    <property type="nucleotide sequence ID" value="NZ_JBHUFW010000004.1"/>
</dbReference>
<accession>A0ABW4QF21</accession>
<organism evidence="1 2">
    <name type="scientific">Planococcus chinensis</name>
    <dbReference type="NCBI Taxonomy" id="272917"/>
    <lineage>
        <taxon>Bacteria</taxon>
        <taxon>Bacillati</taxon>
        <taxon>Bacillota</taxon>
        <taxon>Bacilli</taxon>
        <taxon>Bacillales</taxon>
        <taxon>Caryophanaceae</taxon>
        <taxon>Planococcus</taxon>
    </lineage>
</organism>
<protein>
    <submittedName>
        <fullName evidence="1">Uncharacterized protein</fullName>
    </submittedName>
</protein>
<evidence type="ECO:0000313" key="1">
    <source>
        <dbReference type="EMBL" id="MFD1862164.1"/>
    </source>
</evidence>
<evidence type="ECO:0000313" key="2">
    <source>
        <dbReference type="Proteomes" id="UP001597273"/>
    </source>
</evidence>
<name>A0ABW4QF21_9BACL</name>
<sequence>MNTETKDRIASATANSIYEAYPSLWDRFGERGFHRTEEDNRHHLDHLETAYDLQDPKIFLDYSAWLEGVLNSRNVETGLIIDNFERLMDILPGKAEKAEGEFMLSCLKQANKMLSERRLEGG</sequence>
<keyword evidence="2" id="KW-1185">Reference proteome</keyword>
<dbReference type="Proteomes" id="UP001597273">
    <property type="component" value="Unassembled WGS sequence"/>
</dbReference>
<proteinExistence type="predicted"/>
<comment type="caution">
    <text evidence="1">The sequence shown here is derived from an EMBL/GenBank/DDBJ whole genome shotgun (WGS) entry which is preliminary data.</text>
</comment>
<reference evidence="2" key="1">
    <citation type="journal article" date="2019" name="Int. J. Syst. Evol. Microbiol.">
        <title>The Global Catalogue of Microorganisms (GCM) 10K type strain sequencing project: providing services to taxonomists for standard genome sequencing and annotation.</title>
        <authorList>
            <consortium name="The Broad Institute Genomics Platform"/>
            <consortium name="The Broad Institute Genome Sequencing Center for Infectious Disease"/>
            <person name="Wu L."/>
            <person name="Ma J."/>
        </authorList>
    </citation>
    <scope>NUCLEOTIDE SEQUENCE [LARGE SCALE GENOMIC DNA]</scope>
    <source>
        <strain evidence="2">CGMCC 1.15475</strain>
    </source>
</reference>
<gene>
    <name evidence="1" type="ORF">ACFSDB_04445</name>
</gene>
<dbReference type="EMBL" id="JBHUFW010000004">
    <property type="protein sequence ID" value="MFD1862164.1"/>
    <property type="molecule type" value="Genomic_DNA"/>
</dbReference>